<proteinExistence type="predicted"/>
<name>A0A840FWM4_9BURK</name>
<sequence>MRTMRDSTSSSTDAVSGEEGALEFMSRTVYRAQGT</sequence>
<organism evidence="2 3">
    <name type="scientific">Variovorax guangxiensis</name>
    <dbReference type="NCBI Taxonomy" id="1775474"/>
    <lineage>
        <taxon>Bacteria</taxon>
        <taxon>Pseudomonadati</taxon>
        <taxon>Pseudomonadota</taxon>
        <taxon>Betaproteobacteria</taxon>
        <taxon>Burkholderiales</taxon>
        <taxon>Comamonadaceae</taxon>
        <taxon>Variovorax</taxon>
    </lineage>
</organism>
<protein>
    <submittedName>
        <fullName evidence="2">Uncharacterized protein</fullName>
    </submittedName>
</protein>
<comment type="caution">
    <text evidence="2">The sequence shown here is derived from an EMBL/GenBank/DDBJ whole genome shotgun (WGS) entry which is preliminary data.</text>
</comment>
<feature type="region of interest" description="Disordered" evidence="1">
    <location>
        <begin position="1"/>
        <end position="21"/>
    </location>
</feature>
<evidence type="ECO:0000313" key="3">
    <source>
        <dbReference type="Proteomes" id="UP000524450"/>
    </source>
</evidence>
<evidence type="ECO:0000313" key="2">
    <source>
        <dbReference type="EMBL" id="MBB4224575.1"/>
    </source>
</evidence>
<feature type="compositionally biased region" description="Low complexity" evidence="1">
    <location>
        <begin position="1"/>
        <end position="13"/>
    </location>
</feature>
<dbReference type="EMBL" id="JACIFZ010000008">
    <property type="protein sequence ID" value="MBB4224575.1"/>
    <property type="molecule type" value="Genomic_DNA"/>
</dbReference>
<dbReference type="Proteomes" id="UP000524450">
    <property type="component" value="Unassembled WGS sequence"/>
</dbReference>
<dbReference type="AlphaFoldDB" id="A0A840FWM4"/>
<evidence type="ECO:0000256" key="1">
    <source>
        <dbReference type="SAM" id="MobiDB-lite"/>
    </source>
</evidence>
<gene>
    <name evidence="2" type="ORF">GGD71_005371</name>
</gene>
<reference evidence="2 3" key="1">
    <citation type="submission" date="2020-08" db="EMBL/GenBank/DDBJ databases">
        <title>Genomic Encyclopedia of Type Strains, Phase IV (KMG-V): Genome sequencing to study the core and pangenomes of soil and plant-associated prokaryotes.</title>
        <authorList>
            <person name="Whitman W."/>
        </authorList>
    </citation>
    <scope>NUCLEOTIDE SEQUENCE [LARGE SCALE GENOMIC DNA]</scope>
    <source>
        <strain evidence="2 3">34/80</strain>
    </source>
</reference>
<accession>A0A840FWM4</accession>